<comment type="caution">
    <text evidence="1">The sequence shown here is derived from an EMBL/GenBank/DDBJ whole genome shotgun (WGS) entry which is preliminary data.</text>
</comment>
<proteinExistence type="predicted"/>
<evidence type="ECO:0000313" key="1">
    <source>
        <dbReference type="EMBL" id="CAI2382662.1"/>
    </source>
</evidence>
<name>A0AAD1Y0W7_EUPCR</name>
<reference evidence="1" key="1">
    <citation type="submission" date="2023-07" db="EMBL/GenBank/DDBJ databases">
        <authorList>
            <consortium name="AG Swart"/>
            <person name="Singh M."/>
            <person name="Singh A."/>
            <person name="Seah K."/>
            <person name="Emmerich C."/>
        </authorList>
    </citation>
    <scope>NUCLEOTIDE SEQUENCE</scope>
    <source>
        <strain evidence="1">DP1</strain>
    </source>
</reference>
<sequence>MDQSTTNLVQHTCSILALTNRCFNTCLMRGKVQKEVQLSNDKAKLLVQQSGLASMYPIDDEEEENMFSFFKKPKEVDESQLLIDDKDIICLHNCTLSNKKYKEFLHEQLLNDYIQVKKKNKDIMNSM</sequence>
<organism evidence="1 2">
    <name type="scientific">Euplotes crassus</name>
    <dbReference type="NCBI Taxonomy" id="5936"/>
    <lineage>
        <taxon>Eukaryota</taxon>
        <taxon>Sar</taxon>
        <taxon>Alveolata</taxon>
        <taxon>Ciliophora</taxon>
        <taxon>Intramacronucleata</taxon>
        <taxon>Spirotrichea</taxon>
        <taxon>Hypotrichia</taxon>
        <taxon>Euplotida</taxon>
        <taxon>Euplotidae</taxon>
        <taxon>Moneuplotes</taxon>
    </lineage>
</organism>
<evidence type="ECO:0000313" key="2">
    <source>
        <dbReference type="Proteomes" id="UP001295684"/>
    </source>
</evidence>
<accession>A0AAD1Y0W7</accession>
<protein>
    <submittedName>
        <fullName evidence="1">Uncharacterized protein</fullName>
    </submittedName>
</protein>
<dbReference type="AlphaFoldDB" id="A0AAD1Y0W7"/>
<dbReference type="Proteomes" id="UP001295684">
    <property type="component" value="Unassembled WGS sequence"/>
</dbReference>
<dbReference type="EMBL" id="CAMPGE010024846">
    <property type="protein sequence ID" value="CAI2382662.1"/>
    <property type="molecule type" value="Genomic_DNA"/>
</dbReference>
<gene>
    <name evidence="1" type="ORF">ECRASSUSDP1_LOCUS24141</name>
</gene>
<keyword evidence="2" id="KW-1185">Reference proteome</keyword>